<comment type="caution">
    <text evidence="1">The sequence shown here is derived from an EMBL/GenBank/DDBJ whole genome shotgun (WGS) entry which is preliminary data.</text>
</comment>
<protein>
    <submittedName>
        <fullName evidence="1">Uncharacterized protein</fullName>
    </submittedName>
</protein>
<proteinExistence type="predicted"/>
<dbReference type="AlphaFoldDB" id="A0A822N6U7"/>
<evidence type="ECO:0000313" key="1">
    <source>
        <dbReference type="EMBL" id="CDT64863.1"/>
    </source>
</evidence>
<dbReference type="Proteomes" id="UP000049495">
    <property type="component" value="Unassembled WGS sequence"/>
</dbReference>
<gene>
    <name evidence="1" type="ORF">VCR5J5_750135</name>
</gene>
<reference evidence="2" key="1">
    <citation type="submission" date="2014-06" db="EMBL/GenBank/DDBJ databases">
        <authorList>
            <person name="Le Roux Frederique"/>
        </authorList>
    </citation>
    <scope>NUCLEOTIDE SEQUENCE [LARGE SCALE GENOMIC DNA]</scope>
    <source>
        <strain evidence="2">J5-5</strain>
    </source>
</reference>
<dbReference type="EMBL" id="CCJV01000139">
    <property type="protein sequence ID" value="CDT64863.1"/>
    <property type="molecule type" value="Genomic_DNA"/>
</dbReference>
<organism evidence="1 2">
    <name type="scientific">Vibrio crassostreae</name>
    <dbReference type="NCBI Taxonomy" id="246167"/>
    <lineage>
        <taxon>Bacteria</taxon>
        <taxon>Pseudomonadati</taxon>
        <taxon>Pseudomonadota</taxon>
        <taxon>Gammaproteobacteria</taxon>
        <taxon>Vibrionales</taxon>
        <taxon>Vibrionaceae</taxon>
        <taxon>Vibrio</taxon>
    </lineage>
</organism>
<name>A0A822N6U7_9VIBR</name>
<accession>A0A822N6U7</accession>
<evidence type="ECO:0000313" key="2">
    <source>
        <dbReference type="Proteomes" id="UP000049495"/>
    </source>
</evidence>
<sequence>MFKGEVGLFEQAQTQLIKYVYLISLDHRSGYKSINKAGEKY</sequence>